<dbReference type="PANTHER" id="PTHR46910:SF3">
    <property type="entry name" value="HALOTOLERANCE PROTEIN 9-RELATED"/>
    <property type="match status" value="1"/>
</dbReference>
<keyword evidence="2" id="KW-0479">Metal-binding</keyword>
<dbReference type="GO" id="GO:0008270">
    <property type="term" value="F:zinc ion binding"/>
    <property type="evidence" value="ECO:0007669"/>
    <property type="project" value="InterPro"/>
</dbReference>
<dbReference type="Proteomes" id="UP000620124">
    <property type="component" value="Unassembled WGS sequence"/>
</dbReference>
<evidence type="ECO:0000313" key="7">
    <source>
        <dbReference type="EMBL" id="KAF7336896.1"/>
    </source>
</evidence>
<dbReference type="InterPro" id="IPR007219">
    <property type="entry name" value="XnlR_reg_dom"/>
</dbReference>
<dbReference type="SMART" id="SM00906">
    <property type="entry name" value="Fungal_trans"/>
    <property type="match status" value="1"/>
</dbReference>
<evidence type="ECO:0000256" key="2">
    <source>
        <dbReference type="ARBA" id="ARBA00022723"/>
    </source>
</evidence>
<feature type="compositionally biased region" description="Acidic residues" evidence="5">
    <location>
        <begin position="95"/>
        <end position="107"/>
    </location>
</feature>
<evidence type="ECO:0000256" key="3">
    <source>
        <dbReference type="ARBA" id="ARBA00023125"/>
    </source>
</evidence>
<sequence length="510" mass="57727">MPDGCCSHCSDFGLVCTYVQPQRKRGPKNITIEELSKENASLKAENTSLKVKLLSLSLCSLCSRPLQSLSAQANSSSVFHRSTPESATTPPSPESPEEPPDEQDFTGDDLAERFGSFSIDSLKTKHFGSASTFALANNTLAMKENFLGRPLLIQSRRPLYWDVLPWEKEASNQGSDHVLKFPATDLIAALLDLYFTNVHPTIPILHRPSFERSVAEDLHWRDVEFGALVLSVLAIASRYSHDPRVFLDGEGSLSAGWKFAKQVLTIRQLSEPTIHKVQMYLLLTLYALGTSVPQLSWLFLGVGIRCLQQHGEFRRKPGAHKPAPEEEVWKRAFWSYVVLDRTNCVFLGRPMGLQVEDYDVDFPLEVDDEYWDWGFTQPLGKPSHMSYLVLHVRLCEILGGAMRRLYSSKKAKILMGWDGPEWEQHAVAELDSAMNDYVDSIPPHLRWDPQNLPQGTFFDQSAILHITYNHILIVIHRPYIQKNERPKGPVAFHLCTGGTRHHSHREYVVL</sequence>
<proteinExistence type="predicted"/>
<reference evidence="7" key="1">
    <citation type="submission" date="2020-05" db="EMBL/GenBank/DDBJ databases">
        <title>Mycena genomes resolve the evolution of fungal bioluminescence.</title>
        <authorList>
            <person name="Tsai I.J."/>
        </authorList>
    </citation>
    <scope>NUCLEOTIDE SEQUENCE</scope>
    <source>
        <strain evidence="7">CCC161011</strain>
    </source>
</reference>
<dbReference type="OrthoDB" id="4456959at2759"/>
<comment type="subcellular location">
    <subcellularLocation>
        <location evidence="1">Nucleus</location>
    </subcellularLocation>
</comment>
<dbReference type="EMBL" id="JACAZI010000022">
    <property type="protein sequence ID" value="KAF7336896.1"/>
    <property type="molecule type" value="Genomic_DNA"/>
</dbReference>
<gene>
    <name evidence="7" type="ORF">MVEN_02125900</name>
</gene>
<feature type="region of interest" description="Disordered" evidence="5">
    <location>
        <begin position="74"/>
        <end position="107"/>
    </location>
</feature>
<evidence type="ECO:0000259" key="6">
    <source>
        <dbReference type="SMART" id="SM00906"/>
    </source>
</evidence>
<dbReference type="AlphaFoldDB" id="A0A8H7CHV3"/>
<keyword evidence="8" id="KW-1185">Reference proteome</keyword>
<accession>A0A8H7CHV3</accession>
<dbReference type="GO" id="GO:0003677">
    <property type="term" value="F:DNA binding"/>
    <property type="evidence" value="ECO:0007669"/>
    <property type="project" value="UniProtKB-KW"/>
</dbReference>
<evidence type="ECO:0000256" key="4">
    <source>
        <dbReference type="ARBA" id="ARBA00023242"/>
    </source>
</evidence>
<protein>
    <submittedName>
        <fullName evidence="7">Fungal-trans domain-containing protein</fullName>
    </submittedName>
</protein>
<dbReference type="InterPro" id="IPR050987">
    <property type="entry name" value="AtrR-like"/>
</dbReference>
<dbReference type="GO" id="GO:0005634">
    <property type="term" value="C:nucleus"/>
    <property type="evidence" value="ECO:0007669"/>
    <property type="project" value="UniProtKB-SubCell"/>
</dbReference>
<evidence type="ECO:0000256" key="5">
    <source>
        <dbReference type="SAM" id="MobiDB-lite"/>
    </source>
</evidence>
<feature type="domain" description="Xylanolytic transcriptional activator regulatory" evidence="6">
    <location>
        <begin position="296"/>
        <end position="369"/>
    </location>
</feature>
<dbReference type="PANTHER" id="PTHR46910">
    <property type="entry name" value="TRANSCRIPTION FACTOR PDR1"/>
    <property type="match status" value="1"/>
</dbReference>
<keyword evidence="4" id="KW-0539">Nucleus</keyword>
<name>A0A8H7CHV3_9AGAR</name>
<dbReference type="GO" id="GO:0003700">
    <property type="term" value="F:DNA-binding transcription factor activity"/>
    <property type="evidence" value="ECO:0007669"/>
    <property type="project" value="InterPro"/>
</dbReference>
<dbReference type="GO" id="GO:0006351">
    <property type="term" value="P:DNA-templated transcription"/>
    <property type="evidence" value="ECO:0007669"/>
    <property type="project" value="InterPro"/>
</dbReference>
<evidence type="ECO:0000256" key="1">
    <source>
        <dbReference type="ARBA" id="ARBA00004123"/>
    </source>
</evidence>
<dbReference type="Pfam" id="PF04082">
    <property type="entry name" value="Fungal_trans"/>
    <property type="match status" value="1"/>
</dbReference>
<organism evidence="7 8">
    <name type="scientific">Mycena venus</name>
    <dbReference type="NCBI Taxonomy" id="2733690"/>
    <lineage>
        <taxon>Eukaryota</taxon>
        <taxon>Fungi</taxon>
        <taxon>Dikarya</taxon>
        <taxon>Basidiomycota</taxon>
        <taxon>Agaricomycotina</taxon>
        <taxon>Agaricomycetes</taxon>
        <taxon>Agaricomycetidae</taxon>
        <taxon>Agaricales</taxon>
        <taxon>Marasmiineae</taxon>
        <taxon>Mycenaceae</taxon>
        <taxon>Mycena</taxon>
    </lineage>
</organism>
<comment type="caution">
    <text evidence="7">The sequence shown here is derived from an EMBL/GenBank/DDBJ whole genome shotgun (WGS) entry which is preliminary data.</text>
</comment>
<keyword evidence="3" id="KW-0238">DNA-binding</keyword>
<evidence type="ECO:0000313" key="8">
    <source>
        <dbReference type="Proteomes" id="UP000620124"/>
    </source>
</evidence>
<dbReference type="CDD" id="cd12148">
    <property type="entry name" value="fungal_TF_MHR"/>
    <property type="match status" value="1"/>
</dbReference>